<evidence type="ECO:0000256" key="2">
    <source>
        <dbReference type="SAM" id="SignalP"/>
    </source>
</evidence>
<dbReference type="Pfam" id="PF07635">
    <property type="entry name" value="PSCyt1"/>
    <property type="match status" value="2"/>
</dbReference>
<protein>
    <submittedName>
        <fullName evidence="4">Planctomycete cytochrome C</fullName>
    </submittedName>
</protein>
<evidence type="ECO:0000259" key="3">
    <source>
        <dbReference type="Pfam" id="PF07635"/>
    </source>
</evidence>
<keyword evidence="2" id="KW-0732">Signal</keyword>
<organism evidence="4 5">
    <name type="scientific">Novipirellula aureliae</name>
    <dbReference type="NCBI Taxonomy" id="2527966"/>
    <lineage>
        <taxon>Bacteria</taxon>
        <taxon>Pseudomonadati</taxon>
        <taxon>Planctomycetota</taxon>
        <taxon>Planctomycetia</taxon>
        <taxon>Pirellulales</taxon>
        <taxon>Pirellulaceae</taxon>
        <taxon>Novipirellula</taxon>
    </lineage>
</organism>
<gene>
    <name evidence="4" type="ORF">Q31b_44310</name>
</gene>
<feature type="region of interest" description="Disordered" evidence="1">
    <location>
        <begin position="108"/>
        <end position="150"/>
    </location>
</feature>
<comment type="caution">
    <text evidence="4">The sequence shown here is derived from an EMBL/GenBank/DDBJ whole genome shotgun (WGS) entry which is preliminary data.</text>
</comment>
<dbReference type="PANTHER" id="PTHR35889:SF3">
    <property type="entry name" value="F-BOX DOMAIN-CONTAINING PROTEIN"/>
    <property type="match status" value="1"/>
</dbReference>
<dbReference type="Proteomes" id="UP000315471">
    <property type="component" value="Unassembled WGS sequence"/>
</dbReference>
<feature type="compositionally biased region" description="Pro residues" evidence="1">
    <location>
        <begin position="133"/>
        <end position="150"/>
    </location>
</feature>
<dbReference type="AlphaFoldDB" id="A0A5C6DJT3"/>
<dbReference type="InterPro" id="IPR036909">
    <property type="entry name" value="Cyt_c-like_dom_sf"/>
</dbReference>
<evidence type="ECO:0000313" key="4">
    <source>
        <dbReference type="EMBL" id="TWU37643.1"/>
    </source>
</evidence>
<feature type="chain" id="PRO_5022828952" evidence="2">
    <location>
        <begin position="25"/>
        <end position="660"/>
    </location>
</feature>
<name>A0A5C6DJT3_9BACT</name>
<sequence precursor="true">MQRLRPLIVCFLCFLAIFANKSSAVELTIQEKQAVAEIKRSLSTAGSRYKAGQLQAAVESMKIAGEQMHEAVKKGSPAVYEELKPLMKSLGAAHVYLELEGVRVPPFELPRRDRESDQTSVSVNESNRAAPASNPPTPTPPITPSITPPMPASPEVGFVSDVVPILVNQCGRCHVAGSRGNFNMATYSQLMKGSRAGRVVFAGDVASSVLIDNIESGAMPPNGTVPASDLEKLKQWIASGAKFDGDDPETSLFALLSSASKKIEPSASAPINPATPANKQTVDFALQVAPMFIQSCSGCHLDSMQNRGGLRMDTFAQMMRGGDSGPIIVPGDAASSLLIQKLRGMAGDRMPAGGRPAFSDEAIELISTWINEGAVLGGDRNRANQPIKRMSQLAWADKATPLQLSDQRKQAALEDLQWVNSKNSNPIQLETDHFFVTGTADKKTIELVAEQAEEKMDLVRRLVPGEEGPAYFAGRATLFVWARRYDYSEFAKMIEARDVPADWNSHWKYDGLDAYVAIVATQQEESKEIAERLTGPLVSLALATSGKDVPIWFATGVGETIRKQNRQRVDRDTLRREQAELQLAAAAMKDAKQFLDEKLKPEQTDQISAAVVASMTERPRRKGFDSLLRKLGQGEPFEQAFQSSFGVTVEVYLTAWLGSR</sequence>
<dbReference type="PANTHER" id="PTHR35889">
    <property type="entry name" value="CYCLOINULO-OLIGOSACCHARIDE FRUCTANOTRANSFERASE-RELATED"/>
    <property type="match status" value="1"/>
</dbReference>
<feature type="domain" description="Cytochrome C Planctomycete-type" evidence="3">
    <location>
        <begin position="170"/>
        <end position="223"/>
    </location>
</feature>
<feature type="domain" description="Cytochrome C Planctomycete-type" evidence="3">
    <location>
        <begin position="296"/>
        <end position="351"/>
    </location>
</feature>
<evidence type="ECO:0000313" key="5">
    <source>
        <dbReference type="Proteomes" id="UP000315471"/>
    </source>
</evidence>
<proteinExistence type="predicted"/>
<evidence type="ECO:0000256" key="1">
    <source>
        <dbReference type="SAM" id="MobiDB-lite"/>
    </source>
</evidence>
<dbReference type="SUPFAM" id="SSF46626">
    <property type="entry name" value="Cytochrome c"/>
    <property type="match status" value="1"/>
</dbReference>
<accession>A0A5C6DJT3</accession>
<feature type="signal peptide" evidence="2">
    <location>
        <begin position="1"/>
        <end position="24"/>
    </location>
</feature>
<reference evidence="4 5" key="1">
    <citation type="submission" date="2019-02" db="EMBL/GenBank/DDBJ databases">
        <title>Deep-cultivation of Planctomycetes and their phenomic and genomic characterization uncovers novel biology.</title>
        <authorList>
            <person name="Wiegand S."/>
            <person name="Jogler M."/>
            <person name="Boedeker C."/>
            <person name="Pinto D."/>
            <person name="Vollmers J."/>
            <person name="Rivas-Marin E."/>
            <person name="Kohn T."/>
            <person name="Peeters S.H."/>
            <person name="Heuer A."/>
            <person name="Rast P."/>
            <person name="Oberbeckmann S."/>
            <person name="Bunk B."/>
            <person name="Jeske O."/>
            <person name="Meyerdierks A."/>
            <person name="Storesund J.E."/>
            <person name="Kallscheuer N."/>
            <person name="Luecker S."/>
            <person name="Lage O.M."/>
            <person name="Pohl T."/>
            <person name="Merkel B.J."/>
            <person name="Hornburger P."/>
            <person name="Mueller R.-W."/>
            <person name="Bruemmer F."/>
            <person name="Labrenz M."/>
            <person name="Spormann A.M."/>
            <person name="Op Den Camp H."/>
            <person name="Overmann J."/>
            <person name="Amann R."/>
            <person name="Jetten M.S.M."/>
            <person name="Mascher T."/>
            <person name="Medema M.H."/>
            <person name="Devos D.P."/>
            <person name="Kaster A.-K."/>
            <person name="Ovreas L."/>
            <person name="Rohde M."/>
            <person name="Galperin M.Y."/>
            <person name="Jogler C."/>
        </authorList>
    </citation>
    <scope>NUCLEOTIDE SEQUENCE [LARGE SCALE GENOMIC DNA]</scope>
    <source>
        <strain evidence="4 5">Q31b</strain>
    </source>
</reference>
<dbReference type="GO" id="GO:0009055">
    <property type="term" value="F:electron transfer activity"/>
    <property type="evidence" value="ECO:0007669"/>
    <property type="project" value="InterPro"/>
</dbReference>
<dbReference type="InterPro" id="IPR011429">
    <property type="entry name" value="Cyt_c_Planctomycete-type"/>
</dbReference>
<dbReference type="RefSeq" id="WP_197171970.1">
    <property type="nucleotide sequence ID" value="NZ_SJPY01000007.1"/>
</dbReference>
<keyword evidence="5" id="KW-1185">Reference proteome</keyword>
<dbReference type="GO" id="GO:0020037">
    <property type="term" value="F:heme binding"/>
    <property type="evidence" value="ECO:0007669"/>
    <property type="project" value="InterPro"/>
</dbReference>
<dbReference type="EMBL" id="SJPY01000007">
    <property type="protein sequence ID" value="TWU37643.1"/>
    <property type="molecule type" value="Genomic_DNA"/>
</dbReference>